<keyword evidence="1" id="KW-0812">Transmembrane</keyword>
<sequence>MGGRRPLTTAVPPALWAVAGTALLVQSLLTWTSRGALSTTAPVDVLGLVRAGSLSSVSTAEVVALVALPVLGAVLLAGAALTGRAVRRVRALLGLGAVTVTGLLLVRVADLDPTDLSGARPGPGALLAALGALAALAALGADVRSPTPEENPR</sequence>
<feature type="transmembrane region" description="Helical" evidence="1">
    <location>
        <begin position="124"/>
        <end position="143"/>
    </location>
</feature>
<dbReference type="Proteomes" id="UP000468687">
    <property type="component" value="Unassembled WGS sequence"/>
</dbReference>
<organism evidence="2 3">
    <name type="scientific">Nocardioides zeae</name>
    <dbReference type="NCBI Taxonomy" id="1457234"/>
    <lineage>
        <taxon>Bacteria</taxon>
        <taxon>Bacillati</taxon>
        <taxon>Actinomycetota</taxon>
        <taxon>Actinomycetes</taxon>
        <taxon>Propionibacteriales</taxon>
        <taxon>Nocardioidaceae</taxon>
        <taxon>Nocardioides</taxon>
    </lineage>
</organism>
<keyword evidence="1" id="KW-1133">Transmembrane helix</keyword>
<feature type="transmembrane region" description="Helical" evidence="1">
    <location>
        <begin position="62"/>
        <end position="82"/>
    </location>
</feature>
<proteinExistence type="predicted"/>
<comment type="caution">
    <text evidence="2">The sequence shown here is derived from an EMBL/GenBank/DDBJ whole genome shotgun (WGS) entry which is preliminary data.</text>
</comment>
<name>A0A6P0HSM6_9ACTN</name>
<feature type="transmembrane region" description="Helical" evidence="1">
    <location>
        <begin position="89"/>
        <end position="109"/>
    </location>
</feature>
<accession>A0A6P0HSM6</accession>
<evidence type="ECO:0000256" key="1">
    <source>
        <dbReference type="SAM" id="Phobius"/>
    </source>
</evidence>
<dbReference type="EMBL" id="JAAGXA010000016">
    <property type="protein sequence ID" value="NEN80205.1"/>
    <property type="molecule type" value="Genomic_DNA"/>
</dbReference>
<keyword evidence="3" id="KW-1185">Reference proteome</keyword>
<protein>
    <submittedName>
        <fullName evidence="2">Uncharacterized protein</fullName>
    </submittedName>
</protein>
<evidence type="ECO:0000313" key="2">
    <source>
        <dbReference type="EMBL" id="NEN80205.1"/>
    </source>
</evidence>
<reference evidence="2 3" key="1">
    <citation type="journal article" date="2014" name="Int. J. Syst. Evol. Microbiol.">
        <title>Nocardioides zeae sp. nov., isolated from the stem of Zea mays.</title>
        <authorList>
            <person name="Glaeser S.P."/>
            <person name="McInroy J.A."/>
            <person name="Busse H.J."/>
            <person name="Kampfer P."/>
        </authorList>
    </citation>
    <scope>NUCLEOTIDE SEQUENCE [LARGE SCALE GENOMIC DNA]</scope>
    <source>
        <strain evidence="2 3">JCM 30728</strain>
    </source>
</reference>
<dbReference type="RefSeq" id="WP_163773952.1">
    <property type="nucleotide sequence ID" value="NZ_JAAGXA010000016.1"/>
</dbReference>
<evidence type="ECO:0000313" key="3">
    <source>
        <dbReference type="Proteomes" id="UP000468687"/>
    </source>
</evidence>
<gene>
    <name evidence="2" type="ORF">G3T38_18245</name>
</gene>
<keyword evidence="1" id="KW-0472">Membrane</keyword>
<dbReference type="AlphaFoldDB" id="A0A6P0HSM6"/>